<evidence type="ECO:0008006" key="4">
    <source>
        <dbReference type="Google" id="ProtNLM"/>
    </source>
</evidence>
<reference evidence="2" key="2">
    <citation type="journal article" date="2021" name="PeerJ">
        <title>Extensive microbial diversity within the chicken gut microbiome revealed by metagenomics and culture.</title>
        <authorList>
            <person name="Gilroy R."/>
            <person name="Ravi A."/>
            <person name="Getino M."/>
            <person name="Pursley I."/>
            <person name="Horton D.L."/>
            <person name="Alikhan N.F."/>
            <person name="Baker D."/>
            <person name="Gharbi K."/>
            <person name="Hall N."/>
            <person name="Watson M."/>
            <person name="Adriaenssens E.M."/>
            <person name="Foster-Nyarko E."/>
            <person name="Jarju S."/>
            <person name="Secka A."/>
            <person name="Antonio M."/>
            <person name="Oren A."/>
            <person name="Chaudhuri R.R."/>
            <person name="La Ragione R."/>
            <person name="Hildebrand F."/>
            <person name="Pallen M.J."/>
        </authorList>
    </citation>
    <scope>NUCLEOTIDE SEQUENCE</scope>
    <source>
        <strain evidence="2">CHK190-19873</strain>
    </source>
</reference>
<sequence>MRKKILLICTAFLLCAATGCSGNSPSVTEVSAAETAPASEDAAVSEEISAQLSLIAANASVWVQDASYGTVYQYTVTDLDQNGRLEVIAASLQGTGLYTYSCFFEVNEARDGLTAVTLPWEEYDAGPDIIVSAADVYYDSASQLYHYLFTDVTRNGAAESYTSENSLTLKDSVLENAVLARRSEVYSDEETSTVTCELADGTSITQEAYDSIADTTYGSLERRTASFSWYSASESTNLAAIDSDSIYDILLGCYQGFSLTTP</sequence>
<protein>
    <recommendedName>
        <fullName evidence="4">Lipoprotein</fullName>
    </recommendedName>
</protein>
<feature type="signal peptide" evidence="1">
    <location>
        <begin position="1"/>
        <end position="22"/>
    </location>
</feature>
<evidence type="ECO:0000256" key="1">
    <source>
        <dbReference type="SAM" id="SignalP"/>
    </source>
</evidence>
<reference evidence="2" key="1">
    <citation type="submission" date="2020-10" db="EMBL/GenBank/DDBJ databases">
        <authorList>
            <person name="Gilroy R."/>
        </authorList>
    </citation>
    <scope>NUCLEOTIDE SEQUENCE</scope>
    <source>
        <strain evidence="2">CHK190-19873</strain>
    </source>
</reference>
<evidence type="ECO:0000313" key="2">
    <source>
        <dbReference type="EMBL" id="HIS31972.1"/>
    </source>
</evidence>
<dbReference type="Proteomes" id="UP000823935">
    <property type="component" value="Unassembled WGS sequence"/>
</dbReference>
<dbReference type="EMBL" id="DVIQ01000063">
    <property type="protein sequence ID" value="HIS31972.1"/>
    <property type="molecule type" value="Genomic_DNA"/>
</dbReference>
<dbReference type="AlphaFoldDB" id="A0A9D1ETU7"/>
<dbReference type="PROSITE" id="PS51257">
    <property type="entry name" value="PROKAR_LIPOPROTEIN"/>
    <property type="match status" value="1"/>
</dbReference>
<proteinExistence type="predicted"/>
<feature type="chain" id="PRO_5039138266" description="Lipoprotein" evidence="1">
    <location>
        <begin position="23"/>
        <end position="262"/>
    </location>
</feature>
<name>A0A9D1ETU7_9FIRM</name>
<organism evidence="2 3">
    <name type="scientific">Candidatus Limivivens intestinipullorum</name>
    <dbReference type="NCBI Taxonomy" id="2840858"/>
    <lineage>
        <taxon>Bacteria</taxon>
        <taxon>Bacillati</taxon>
        <taxon>Bacillota</taxon>
        <taxon>Clostridia</taxon>
        <taxon>Lachnospirales</taxon>
        <taxon>Lachnospiraceae</taxon>
        <taxon>Lachnospiraceae incertae sedis</taxon>
        <taxon>Candidatus Limivivens</taxon>
    </lineage>
</organism>
<keyword evidence="1" id="KW-0732">Signal</keyword>
<comment type="caution">
    <text evidence="2">The sequence shown here is derived from an EMBL/GenBank/DDBJ whole genome shotgun (WGS) entry which is preliminary data.</text>
</comment>
<evidence type="ECO:0000313" key="3">
    <source>
        <dbReference type="Proteomes" id="UP000823935"/>
    </source>
</evidence>
<accession>A0A9D1ETU7</accession>
<gene>
    <name evidence="2" type="ORF">IAB44_10560</name>
</gene>